<organism evidence="2 3">
    <name type="scientific">Melanomma pulvis-pyrius CBS 109.77</name>
    <dbReference type="NCBI Taxonomy" id="1314802"/>
    <lineage>
        <taxon>Eukaryota</taxon>
        <taxon>Fungi</taxon>
        <taxon>Dikarya</taxon>
        <taxon>Ascomycota</taxon>
        <taxon>Pezizomycotina</taxon>
        <taxon>Dothideomycetes</taxon>
        <taxon>Pleosporomycetidae</taxon>
        <taxon>Pleosporales</taxon>
        <taxon>Melanommataceae</taxon>
        <taxon>Melanomma</taxon>
    </lineage>
</organism>
<dbReference type="OrthoDB" id="3783760at2759"/>
<keyword evidence="3" id="KW-1185">Reference proteome</keyword>
<proteinExistence type="predicted"/>
<gene>
    <name evidence="2" type="ORF">K505DRAFT_332672</name>
</gene>
<dbReference type="Proteomes" id="UP000799757">
    <property type="component" value="Unassembled WGS sequence"/>
</dbReference>
<dbReference type="AlphaFoldDB" id="A0A6A6XUT8"/>
<evidence type="ECO:0000256" key="1">
    <source>
        <dbReference type="SAM" id="SignalP"/>
    </source>
</evidence>
<name>A0A6A6XUT8_9PLEO</name>
<keyword evidence="1" id="KW-0732">Signal</keyword>
<evidence type="ECO:0000313" key="3">
    <source>
        <dbReference type="Proteomes" id="UP000799757"/>
    </source>
</evidence>
<feature type="chain" id="PRO_5025685858" evidence="1">
    <location>
        <begin position="20"/>
        <end position="175"/>
    </location>
</feature>
<feature type="signal peptide" evidence="1">
    <location>
        <begin position="1"/>
        <end position="19"/>
    </location>
</feature>
<protein>
    <submittedName>
        <fullName evidence="2">Uncharacterized protein</fullName>
    </submittedName>
</protein>
<evidence type="ECO:0000313" key="2">
    <source>
        <dbReference type="EMBL" id="KAF2799327.1"/>
    </source>
</evidence>
<reference evidence="2" key="1">
    <citation type="journal article" date="2020" name="Stud. Mycol.">
        <title>101 Dothideomycetes genomes: a test case for predicting lifestyles and emergence of pathogens.</title>
        <authorList>
            <person name="Haridas S."/>
            <person name="Albert R."/>
            <person name="Binder M."/>
            <person name="Bloem J."/>
            <person name="Labutti K."/>
            <person name="Salamov A."/>
            <person name="Andreopoulos B."/>
            <person name="Baker S."/>
            <person name="Barry K."/>
            <person name="Bills G."/>
            <person name="Bluhm B."/>
            <person name="Cannon C."/>
            <person name="Castanera R."/>
            <person name="Culley D."/>
            <person name="Daum C."/>
            <person name="Ezra D."/>
            <person name="Gonzalez J."/>
            <person name="Henrissat B."/>
            <person name="Kuo A."/>
            <person name="Liang C."/>
            <person name="Lipzen A."/>
            <person name="Lutzoni F."/>
            <person name="Magnuson J."/>
            <person name="Mondo S."/>
            <person name="Nolan M."/>
            <person name="Ohm R."/>
            <person name="Pangilinan J."/>
            <person name="Park H.-J."/>
            <person name="Ramirez L."/>
            <person name="Alfaro M."/>
            <person name="Sun H."/>
            <person name="Tritt A."/>
            <person name="Yoshinaga Y."/>
            <person name="Zwiers L.-H."/>
            <person name="Turgeon B."/>
            <person name="Goodwin S."/>
            <person name="Spatafora J."/>
            <person name="Crous P."/>
            <person name="Grigoriev I."/>
        </authorList>
    </citation>
    <scope>NUCLEOTIDE SEQUENCE</scope>
    <source>
        <strain evidence="2">CBS 109.77</strain>
    </source>
</reference>
<sequence length="175" mass="18726">MLLKSITALALLLSPLASSFPLSAPVSISAAASGKNIYLITCLPRVKEDETPNTTPFTAISYFKQPITNSTDPESDKAPRGDQNVIVSSPAAAWEGVKWSVKAWRNKVFTAEIGIGAENQEKGSLAGSAKLDTVDYVCFKDGTTAVRYKDDDLRGNCKADYWCASLDTGKDKGGD</sequence>
<accession>A0A6A6XUT8</accession>
<dbReference type="EMBL" id="MU001766">
    <property type="protein sequence ID" value="KAF2799327.1"/>
    <property type="molecule type" value="Genomic_DNA"/>
</dbReference>